<proteinExistence type="predicted"/>
<evidence type="ECO:0000256" key="1">
    <source>
        <dbReference type="SAM" id="MobiDB-lite"/>
    </source>
</evidence>
<organism evidence="4 5">
    <name type="scientific">Actinomadura monticuli</name>
    <dbReference type="NCBI Taxonomy" id="3097367"/>
    <lineage>
        <taxon>Bacteria</taxon>
        <taxon>Bacillati</taxon>
        <taxon>Actinomycetota</taxon>
        <taxon>Actinomycetes</taxon>
        <taxon>Streptosporangiales</taxon>
        <taxon>Thermomonosporaceae</taxon>
        <taxon>Actinomadura</taxon>
    </lineage>
</organism>
<name>A0ABV4QD82_9ACTN</name>
<sequence length="250" mass="25788">MTARSTRLRRPLASLFAAAAAGLALLALRPSPPASARVLAAAHDLPAGKTLTSSDLRPVDVPPSAVPSGALHGSAVGRVIAGPMREGEPLTDARVLGDALLRGYAPGTVATPIRIADPAAVRLLHPGDRIDVLSGPTDDRSPFPPTGQASTTHVSTRTAERPTPRLPKTARTHRDDLQRTASRTAAFRIRDAPAWADARVVVTGVPVVAVPPAEQDDGQQGALVVLATDRPQALALAAAGPLLSLTITSH</sequence>
<evidence type="ECO:0000313" key="5">
    <source>
        <dbReference type="Proteomes" id="UP001569963"/>
    </source>
</evidence>
<evidence type="ECO:0000259" key="3">
    <source>
        <dbReference type="SMART" id="SM00858"/>
    </source>
</evidence>
<protein>
    <submittedName>
        <fullName evidence="4">SAF domain-containing protein</fullName>
    </submittedName>
</protein>
<keyword evidence="2" id="KW-0732">Signal</keyword>
<dbReference type="InterPro" id="IPR013974">
    <property type="entry name" value="SAF"/>
</dbReference>
<keyword evidence="5" id="KW-1185">Reference proteome</keyword>
<feature type="compositionally biased region" description="Polar residues" evidence="1">
    <location>
        <begin position="147"/>
        <end position="157"/>
    </location>
</feature>
<feature type="domain" description="SAF" evidence="3">
    <location>
        <begin position="36"/>
        <end position="96"/>
    </location>
</feature>
<accession>A0ABV4QD82</accession>
<dbReference type="Pfam" id="PF08666">
    <property type="entry name" value="SAF"/>
    <property type="match status" value="1"/>
</dbReference>
<dbReference type="InterPro" id="IPR006311">
    <property type="entry name" value="TAT_signal"/>
</dbReference>
<reference evidence="4 5" key="1">
    <citation type="submission" date="2023-11" db="EMBL/GenBank/DDBJ databases">
        <title>Actinomadura monticuli sp. nov., isolated from volcanic ash.</title>
        <authorList>
            <person name="Lee S.D."/>
            <person name="Yang H."/>
            <person name="Kim I.S."/>
        </authorList>
    </citation>
    <scope>NUCLEOTIDE SEQUENCE [LARGE SCALE GENOMIC DNA]</scope>
    <source>
        <strain evidence="4 5">DLS-62</strain>
    </source>
</reference>
<dbReference type="EMBL" id="JAXCEI010000008">
    <property type="protein sequence ID" value="MFA1541043.1"/>
    <property type="molecule type" value="Genomic_DNA"/>
</dbReference>
<dbReference type="RefSeq" id="WP_371951102.1">
    <property type="nucleotide sequence ID" value="NZ_JAXCEI010000008.1"/>
</dbReference>
<comment type="caution">
    <text evidence="4">The sequence shown here is derived from an EMBL/GenBank/DDBJ whole genome shotgun (WGS) entry which is preliminary data.</text>
</comment>
<dbReference type="Proteomes" id="UP001569963">
    <property type="component" value="Unassembled WGS sequence"/>
</dbReference>
<gene>
    <name evidence="4" type="ORF">SM611_19115</name>
</gene>
<dbReference type="SMART" id="SM00858">
    <property type="entry name" value="SAF"/>
    <property type="match status" value="1"/>
</dbReference>
<dbReference type="PROSITE" id="PS51318">
    <property type="entry name" value="TAT"/>
    <property type="match status" value="1"/>
</dbReference>
<feature type="chain" id="PRO_5045690222" evidence="2">
    <location>
        <begin position="37"/>
        <end position="250"/>
    </location>
</feature>
<evidence type="ECO:0000313" key="4">
    <source>
        <dbReference type="EMBL" id="MFA1541043.1"/>
    </source>
</evidence>
<evidence type="ECO:0000256" key="2">
    <source>
        <dbReference type="SAM" id="SignalP"/>
    </source>
</evidence>
<feature type="signal peptide" evidence="2">
    <location>
        <begin position="1"/>
        <end position="36"/>
    </location>
</feature>
<dbReference type="CDD" id="cd11614">
    <property type="entry name" value="SAF_CpaB_FlgA_like"/>
    <property type="match status" value="1"/>
</dbReference>
<feature type="region of interest" description="Disordered" evidence="1">
    <location>
        <begin position="134"/>
        <end position="179"/>
    </location>
</feature>